<name>A0ABM4FSP5_9AVES</name>
<evidence type="ECO:0000256" key="8">
    <source>
        <dbReference type="ARBA" id="ARBA00023136"/>
    </source>
</evidence>
<dbReference type="Proteomes" id="UP001652627">
    <property type="component" value="Chromosome 28"/>
</dbReference>
<proteinExistence type="inferred from homology"/>
<protein>
    <submittedName>
        <fullName evidence="13">Receptor activity-modifying protein 2 isoform X1</fullName>
    </submittedName>
</protein>
<feature type="region of interest" description="Disordered" evidence="11">
    <location>
        <begin position="371"/>
        <end position="422"/>
    </location>
</feature>
<feature type="compositionally biased region" description="Basic residues" evidence="11">
    <location>
        <begin position="375"/>
        <end position="390"/>
    </location>
</feature>
<accession>A0ABM4FSP5</accession>
<dbReference type="InterPro" id="IPR006985">
    <property type="entry name" value="RAMP"/>
</dbReference>
<keyword evidence="12" id="KW-1185">Reference proteome</keyword>
<keyword evidence="6" id="KW-0732">Signal</keyword>
<dbReference type="RefSeq" id="XP_067167960.1">
    <property type="nucleotide sequence ID" value="XM_067311859.1"/>
</dbReference>
<evidence type="ECO:0000256" key="2">
    <source>
        <dbReference type="ARBA" id="ARBA00007087"/>
    </source>
</evidence>
<organism evidence="12 13">
    <name type="scientific">Apteryx mantelli</name>
    <name type="common">North Island brown kiwi</name>
    <dbReference type="NCBI Taxonomy" id="2696672"/>
    <lineage>
        <taxon>Eukaryota</taxon>
        <taxon>Metazoa</taxon>
        <taxon>Chordata</taxon>
        <taxon>Craniata</taxon>
        <taxon>Vertebrata</taxon>
        <taxon>Euteleostomi</taxon>
        <taxon>Archelosauria</taxon>
        <taxon>Archosauria</taxon>
        <taxon>Dinosauria</taxon>
        <taxon>Saurischia</taxon>
        <taxon>Theropoda</taxon>
        <taxon>Coelurosauria</taxon>
        <taxon>Aves</taxon>
        <taxon>Palaeognathae</taxon>
        <taxon>Apterygiformes</taxon>
        <taxon>Apterygidae</taxon>
        <taxon>Apteryx</taxon>
    </lineage>
</organism>
<sequence>MDISQGAAAAPTQPAAVPVAGGCSSGHGRSSSAASCSLCSGGVRPAVPPGAAAGPGAVRGRGSAGLCTLELPRPHSPPLCPAQPGRGASRGAIAPRHHPGRHPRASWAPGLCPLCSLCAPCLLAAGRGDPAHGDLADGGHYLYLDEDGPLEVLAGPARCQDTYRDWISLYCWAPFHAAVTATPEGSRCRWDHIGSIYSELSNCTEVLAEVLACPWPSSALDAFFLQIHAEYFSGCAGAGEATPGRLPPGLAAALAAGLGCLVPLAVALTLSRAGKAVPKPPGSSPVPLRAERSASRLRAGAGNSPAGAGGGSGPTAPVRGKELLPVVPIEILVPVVSRQPSAGWHRARRQAPAGSPAGCCCCCGRSWGAGCAPRAPRRRASARTPGRARPRPPSTGRRSSWRRCTSTSRRSAGSSSWSSWGT</sequence>
<comment type="subcellular location">
    <subcellularLocation>
        <location evidence="1">Cell membrane</location>
        <topology evidence="1">Single-pass type I membrane protein</topology>
    </subcellularLocation>
</comment>
<evidence type="ECO:0000256" key="10">
    <source>
        <dbReference type="ARBA" id="ARBA00023170"/>
    </source>
</evidence>
<evidence type="ECO:0000256" key="3">
    <source>
        <dbReference type="ARBA" id="ARBA00022448"/>
    </source>
</evidence>
<keyword evidence="10 13" id="KW-0675">Receptor</keyword>
<evidence type="ECO:0000313" key="12">
    <source>
        <dbReference type="Proteomes" id="UP001652627"/>
    </source>
</evidence>
<feature type="region of interest" description="Disordered" evidence="11">
    <location>
        <begin position="274"/>
        <end position="319"/>
    </location>
</feature>
<evidence type="ECO:0000256" key="4">
    <source>
        <dbReference type="ARBA" id="ARBA00022475"/>
    </source>
</evidence>
<evidence type="ECO:0000256" key="11">
    <source>
        <dbReference type="SAM" id="MobiDB-lite"/>
    </source>
</evidence>
<keyword evidence="4" id="KW-1003">Cell membrane</keyword>
<keyword evidence="7" id="KW-1133">Transmembrane helix</keyword>
<evidence type="ECO:0000256" key="1">
    <source>
        <dbReference type="ARBA" id="ARBA00004251"/>
    </source>
</evidence>
<keyword evidence="5" id="KW-0812">Transmembrane</keyword>
<dbReference type="InterPro" id="IPR038126">
    <property type="entry name" value="RAMP_sf"/>
</dbReference>
<evidence type="ECO:0000256" key="9">
    <source>
        <dbReference type="ARBA" id="ARBA00023157"/>
    </source>
</evidence>
<keyword evidence="3" id="KW-0813">Transport</keyword>
<evidence type="ECO:0000313" key="13">
    <source>
        <dbReference type="RefSeq" id="XP_067167960.1"/>
    </source>
</evidence>
<dbReference type="PANTHER" id="PTHR14076:SF9">
    <property type="entry name" value="RECEPTOR ACTIVITY-MODIFYING PROTEIN 2"/>
    <property type="match status" value="1"/>
</dbReference>
<keyword evidence="8" id="KW-0472">Membrane</keyword>
<feature type="compositionally biased region" description="Low complexity" evidence="11">
    <location>
        <begin position="394"/>
        <end position="422"/>
    </location>
</feature>
<evidence type="ECO:0000256" key="7">
    <source>
        <dbReference type="ARBA" id="ARBA00022989"/>
    </source>
</evidence>
<gene>
    <name evidence="13" type="primary">RAMP2</name>
</gene>
<reference evidence="13" key="1">
    <citation type="submission" date="2025-08" db="UniProtKB">
        <authorList>
            <consortium name="RefSeq"/>
        </authorList>
    </citation>
    <scope>IDENTIFICATION</scope>
    <source>
        <tissue evidence="13">Blood</tissue>
    </source>
</reference>
<dbReference type="GeneID" id="106491773"/>
<dbReference type="PANTHER" id="PTHR14076">
    <property type="entry name" value="RECEPTOR ACTIVITY MODIFYING PROTEIN RAMP"/>
    <property type="match status" value="1"/>
</dbReference>
<evidence type="ECO:0000256" key="5">
    <source>
        <dbReference type="ARBA" id="ARBA00022692"/>
    </source>
</evidence>
<dbReference type="Gene3D" id="1.10.150.510">
    <property type="entry name" value="Receptor activity modifying family"/>
    <property type="match status" value="1"/>
</dbReference>
<feature type="region of interest" description="Disordered" evidence="11">
    <location>
        <begin position="75"/>
        <end position="101"/>
    </location>
</feature>
<evidence type="ECO:0000256" key="6">
    <source>
        <dbReference type="ARBA" id="ARBA00022729"/>
    </source>
</evidence>
<keyword evidence="9" id="KW-1015">Disulfide bond</keyword>
<comment type="similarity">
    <text evidence="2">Belongs to the RAMP family.</text>
</comment>
<feature type="region of interest" description="Disordered" evidence="11">
    <location>
        <begin position="1"/>
        <end position="24"/>
    </location>
</feature>
<feature type="compositionally biased region" description="Low complexity" evidence="11">
    <location>
        <begin position="296"/>
        <end position="306"/>
    </location>
</feature>
<dbReference type="Pfam" id="PF04901">
    <property type="entry name" value="RAMP"/>
    <property type="match status" value="1"/>
</dbReference>